<dbReference type="Proteomes" id="UP000541610">
    <property type="component" value="Unassembled WGS sequence"/>
</dbReference>
<feature type="region of interest" description="Disordered" evidence="17">
    <location>
        <begin position="371"/>
        <end position="407"/>
    </location>
</feature>
<evidence type="ECO:0000256" key="15">
    <source>
        <dbReference type="ARBA" id="ARBA00063178"/>
    </source>
</evidence>
<keyword evidence="5 16" id="KW-0255">Endonuclease</keyword>
<evidence type="ECO:0000259" key="19">
    <source>
        <dbReference type="SMART" id="SM00485"/>
    </source>
</evidence>
<comment type="function">
    <text evidence="13 16">Structure-specific nuclease with 5'-flap endonuclease and 5'-3' exonuclease activities involved in DNA replication and repair. During DNA replication, cleaves the 5'-overhanging flap structure that is generated by displacement synthesis when DNA polymerase encounters the 5'-end of a downstream Okazaki fragment. It enters the flap from the 5'-end and then tracks to cleave the flap base, leaving a nick for ligation. Also involved in the long patch base excision repair (LP-BER) pathway, by cleaving within the apurinic/apyrimidinic (AP) site-terminated flap. Acts as a genome stabilization factor that prevents flaps from equilibrating into structures that lead to duplications and deletions. Also possesses 5'-3' exonuclease activity on nicked or gapped double-stranded DNA, and exhibits RNase H activity. Also involved in replication and repair of rDNA and in repairing mitochondrial DNA.</text>
</comment>
<evidence type="ECO:0000259" key="18">
    <source>
        <dbReference type="SMART" id="SM00484"/>
    </source>
</evidence>
<evidence type="ECO:0000256" key="4">
    <source>
        <dbReference type="ARBA" id="ARBA00022723"/>
    </source>
</evidence>
<evidence type="ECO:0000256" key="8">
    <source>
        <dbReference type="ARBA" id="ARBA00022839"/>
    </source>
</evidence>
<comment type="subunit">
    <text evidence="15">Interacts with PCNA1 and PCNA2. Three molecules of FEN1 bind to one PCNA trimer with each molecule binding to one PCNA monomer. PCNA stimulates the nuclease activity without altering cleavage specificity.</text>
</comment>
<dbReference type="Gene3D" id="3.40.50.1010">
    <property type="entry name" value="5'-nuclease"/>
    <property type="match status" value="1"/>
</dbReference>
<dbReference type="GO" id="GO:0005730">
    <property type="term" value="C:nucleolus"/>
    <property type="evidence" value="ECO:0007669"/>
    <property type="project" value="UniProtKB-SubCell"/>
</dbReference>
<dbReference type="GO" id="GO:0005739">
    <property type="term" value="C:mitochondrion"/>
    <property type="evidence" value="ECO:0007669"/>
    <property type="project" value="UniProtKB-SubCell"/>
</dbReference>
<comment type="similarity">
    <text evidence="14 16">Belongs to the XPG/RAD2 endonuclease family. FEN1 subfamily.</text>
</comment>
<accession>A0A7J6NQQ6</accession>
<name>A0A7J6NQQ6_PEROL</name>
<dbReference type="Pfam" id="PF00752">
    <property type="entry name" value="XPG_N"/>
    <property type="match status" value="1"/>
</dbReference>
<organism evidence="20 21">
    <name type="scientific">Perkinsus olseni</name>
    <name type="common">Perkinsus atlanticus</name>
    <dbReference type="NCBI Taxonomy" id="32597"/>
    <lineage>
        <taxon>Eukaryota</taxon>
        <taxon>Sar</taxon>
        <taxon>Alveolata</taxon>
        <taxon>Perkinsozoa</taxon>
        <taxon>Perkinsea</taxon>
        <taxon>Perkinsida</taxon>
        <taxon>Perkinsidae</taxon>
        <taxon>Perkinsus</taxon>
    </lineage>
</organism>
<dbReference type="PANTHER" id="PTHR11081">
    <property type="entry name" value="FLAP ENDONUCLEASE FAMILY MEMBER"/>
    <property type="match status" value="1"/>
</dbReference>
<dbReference type="InterPro" id="IPR006086">
    <property type="entry name" value="XPG-I_dom"/>
</dbReference>
<reference evidence="20 21" key="1">
    <citation type="submission" date="2020-04" db="EMBL/GenBank/DDBJ databases">
        <title>Perkinsus olseni comparative genomics.</title>
        <authorList>
            <person name="Bogema D.R."/>
        </authorList>
    </citation>
    <scope>NUCLEOTIDE SEQUENCE [LARGE SCALE GENOMIC DNA]</scope>
    <source>
        <strain evidence="20">00978-12</strain>
    </source>
</reference>
<keyword evidence="8 16" id="KW-0269">Exonuclease</keyword>
<keyword evidence="10 16" id="KW-0496">Mitochondrion</keyword>
<dbReference type="AlphaFoldDB" id="A0A7J6NQQ6"/>
<dbReference type="PRINTS" id="PR00853">
    <property type="entry name" value="XPGRADSUPER"/>
</dbReference>
<dbReference type="InterPro" id="IPR036279">
    <property type="entry name" value="5-3_exonuclease_C_sf"/>
</dbReference>
<comment type="cofactor">
    <cofactor evidence="16">
        <name>Mg(2+)</name>
        <dbReference type="ChEBI" id="CHEBI:18420"/>
    </cofactor>
    <text evidence="16">Binds 2 magnesium ions per subunit. They probably participate in the reaction catalyzed by the enzyme. May bind an additional third magnesium ion after substrate binding.</text>
</comment>
<dbReference type="Pfam" id="PF00867">
    <property type="entry name" value="XPG_I"/>
    <property type="match status" value="1"/>
</dbReference>
<keyword evidence="1 16" id="KW-0597">Phosphoprotein</keyword>
<dbReference type="HAMAP" id="MF_00614">
    <property type="entry name" value="Fen"/>
    <property type="match status" value="1"/>
</dbReference>
<dbReference type="GO" id="GO:0006284">
    <property type="term" value="P:base-excision repair"/>
    <property type="evidence" value="ECO:0007669"/>
    <property type="project" value="UniProtKB-UniRule"/>
</dbReference>
<dbReference type="SUPFAM" id="SSF47807">
    <property type="entry name" value="5' to 3' exonuclease, C-terminal subdomain"/>
    <property type="match status" value="1"/>
</dbReference>
<dbReference type="OrthoDB" id="1937206at2759"/>
<comment type="caution">
    <text evidence="20">The sequence shown here is derived from an EMBL/GenBank/DDBJ whole genome shotgun (WGS) entry which is preliminary data.</text>
</comment>
<feature type="domain" description="XPG N-terminal" evidence="19">
    <location>
        <begin position="1"/>
        <end position="111"/>
    </location>
</feature>
<dbReference type="GO" id="GO:0043137">
    <property type="term" value="P:DNA replication, removal of RNA primer"/>
    <property type="evidence" value="ECO:0007669"/>
    <property type="project" value="UniProtKB-UniRule"/>
</dbReference>
<dbReference type="InterPro" id="IPR006085">
    <property type="entry name" value="XPG_DNA_repair_N"/>
</dbReference>
<evidence type="ECO:0000256" key="14">
    <source>
        <dbReference type="ARBA" id="ARBA00034726"/>
    </source>
</evidence>
<gene>
    <name evidence="20" type="primary">FEN1_2</name>
    <name evidence="20" type="ORF">FOZ60_005909</name>
</gene>
<proteinExistence type="inferred from homology"/>
<evidence type="ECO:0000256" key="16">
    <source>
        <dbReference type="HAMAP-Rule" id="MF_03140"/>
    </source>
</evidence>
<dbReference type="CDD" id="cd09907">
    <property type="entry name" value="H3TH_FEN1-Euk"/>
    <property type="match status" value="1"/>
</dbReference>
<dbReference type="SMART" id="SM00485">
    <property type="entry name" value="XPGN"/>
    <property type="match status" value="1"/>
</dbReference>
<evidence type="ECO:0000256" key="2">
    <source>
        <dbReference type="ARBA" id="ARBA00022705"/>
    </source>
</evidence>
<dbReference type="InterPro" id="IPR029060">
    <property type="entry name" value="PIN-like_dom_sf"/>
</dbReference>
<evidence type="ECO:0000256" key="10">
    <source>
        <dbReference type="ARBA" id="ARBA00023128"/>
    </source>
</evidence>
<dbReference type="EC" id="3.1.-.-" evidence="16"/>
<dbReference type="SMART" id="SM00279">
    <property type="entry name" value="HhH2"/>
    <property type="match status" value="1"/>
</dbReference>
<evidence type="ECO:0000256" key="7">
    <source>
        <dbReference type="ARBA" id="ARBA00022801"/>
    </source>
</evidence>
<keyword evidence="11 16" id="KW-0234">DNA repair</keyword>
<dbReference type="InterPro" id="IPR023426">
    <property type="entry name" value="Flap_endonuc"/>
</dbReference>
<dbReference type="InterPro" id="IPR006084">
    <property type="entry name" value="XPG/Rad2"/>
</dbReference>
<evidence type="ECO:0000256" key="1">
    <source>
        <dbReference type="ARBA" id="ARBA00022553"/>
    </source>
</evidence>
<evidence type="ECO:0000256" key="13">
    <source>
        <dbReference type="ARBA" id="ARBA00029382"/>
    </source>
</evidence>
<evidence type="ECO:0000256" key="17">
    <source>
        <dbReference type="SAM" id="MobiDB-lite"/>
    </source>
</evidence>
<dbReference type="EMBL" id="JABANP010000241">
    <property type="protein sequence ID" value="KAF4685930.1"/>
    <property type="molecule type" value="Genomic_DNA"/>
</dbReference>
<dbReference type="FunFam" id="3.40.50.1010:FF:000016">
    <property type="entry name" value="Flap endonuclease 1"/>
    <property type="match status" value="1"/>
</dbReference>
<dbReference type="PANTHER" id="PTHR11081:SF9">
    <property type="entry name" value="FLAP ENDONUCLEASE 1"/>
    <property type="match status" value="1"/>
</dbReference>
<protein>
    <recommendedName>
        <fullName evidence="16">Flap endonuclease 1</fullName>
        <shortName evidence="16">FEN-1</shortName>
        <ecNumber evidence="16">3.1.-.-</ecNumber>
    </recommendedName>
    <alternativeName>
        <fullName evidence="16">Flap structure-specific endonuclease 1</fullName>
    </alternativeName>
</protein>
<keyword evidence="4 16" id="KW-0479">Metal-binding</keyword>
<keyword evidence="3 16" id="KW-0540">Nuclease</keyword>
<keyword evidence="2 16" id="KW-0235">DNA replication</keyword>
<dbReference type="SUPFAM" id="SSF88723">
    <property type="entry name" value="PIN domain-like"/>
    <property type="match status" value="1"/>
</dbReference>
<keyword evidence="12 16" id="KW-0539">Nucleus</keyword>
<dbReference type="GO" id="GO:0008409">
    <property type="term" value="F:5'-3' exonuclease activity"/>
    <property type="evidence" value="ECO:0007669"/>
    <property type="project" value="UniProtKB-UniRule"/>
</dbReference>
<dbReference type="GO" id="GO:0003677">
    <property type="term" value="F:DNA binding"/>
    <property type="evidence" value="ECO:0007669"/>
    <property type="project" value="UniProtKB-UniRule"/>
</dbReference>
<dbReference type="GO" id="GO:0005654">
    <property type="term" value="C:nucleoplasm"/>
    <property type="evidence" value="ECO:0007669"/>
    <property type="project" value="UniProtKB-SubCell"/>
</dbReference>
<evidence type="ECO:0000256" key="12">
    <source>
        <dbReference type="ARBA" id="ARBA00023242"/>
    </source>
</evidence>
<dbReference type="CDD" id="cd09867">
    <property type="entry name" value="PIN_FEN1"/>
    <property type="match status" value="1"/>
</dbReference>
<evidence type="ECO:0000256" key="9">
    <source>
        <dbReference type="ARBA" id="ARBA00022842"/>
    </source>
</evidence>
<dbReference type="GO" id="GO:0017108">
    <property type="term" value="F:5'-flap endonuclease activity"/>
    <property type="evidence" value="ECO:0007669"/>
    <property type="project" value="UniProtKB-UniRule"/>
</dbReference>
<sequence>MGIKQLFKFVSENAPKSVSEQKMENYTGRSLALDASMCLYQFLIAVRLGGDNQHVNLTNAAGDVTSHISGFVTRTLRMMEAGIKPVYVFDGKPPSLKTGELEKRREIKKKAEEDLKEAIEKGDDEGIRKAAHRSTRVTPKMNADVKKLLTMMGCCIVEAPEEAEASCAALVKYGKCYGAVTDDMDVLTFGSPVQIKNLFNTLGSGQQHSAGKSTKPVYEMSLSVVLEQLDVTMDQFVDFCIMCGCDYLDTIRGIGPNNAFKLIVEHKNIEGVLEHIDKSKFTVPDSWTNGDYKKVREYFLEAPVVERENVELKWPTPDYDGLKTFLVDENQFSEDRVDKYISRLKKCKQAKTQMRLDTFFKTSKPAIKKEDKFDPFKKETKKNGVSTGGRKRASASTGGAKAKKVKK</sequence>
<feature type="compositionally biased region" description="Basic and acidic residues" evidence="17">
    <location>
        <begin position="371"/>
        <end position="382"/>
    </location>
</feature>
<evidence type="ECO:0000313" key="21">
    <source>
        <dbReference type="Proteomes" id="UP000541610"/>
    </source>
</evidence>
<dbReference type="PROSITE" id="PS00841">
    <property type="entry name" value="XPG_1"/>
    <property type="match status" value="1"/>
</dbReference>
<evidence type="ECO:0000256" key="3">
    <source>
        <dbReference type="ARBA" id="ARBA00022722"/>
    </source>
</evidence>
<evidence type="ECO:0000256" key="6">
    <source>
        <dbReference type="ARBA" id="ARBA00022763"/>
    </source>
</evidence>
<dbReference type="SMART" id="SM00484">
    <property type="entry name" value="XPGI"/>
    <property type="match status" value="1"/>
</dbReference>
<evidence type="ECO:0000313" key="20">
    <source>
        <dbReference type="EMBL" id="KAF4685930.1"/>
    </source>
</evidence>
<comment type="subcellular location">
    <subcellularLocation>
        <location evidence="16">Nucleus</location>
        <location evidence="16">Nucleolus</location>
    </subcellularLocation>
    <subcellularLocation>
        <location evidence="16">Nucleus</location>
        <location evidence="16">Nucleoplasm</location>
    </subcellularLocation>
    <subcellularLocation>
        <location evidence="16">Mitochondrion</location>
    </subcellularLocation>
    <text evidence="16">Resides mostly in the nucleoli and relocalizes to the nucleoplasm upon DNA damage.</text>
</comment>
<keyword evidence="6 16" id="KW-0227">DNA damage</keyword>
<dbReference type="FunFam" id="1.10.150.20:FF:000009">
    <property type="entry name" value="Flap endonuclease 1"/>
    <property type="match status" value="1"/>
</dbReference>
<dbReference type="Gene3D" id="1.10.150.20">
    <property type="entry name" value="5' to 3' exonuclease, C-terminal subdomain"/>
    <property type="match status" value="1"/>
</dbReference>
<dbReference type="InterPro" id="IPR019974">
    <property type="entry name" value="XPG_CS"/>
</dbReference>
<evidence type="ECO:0000256" key="5">
    <source>
        <dbReference type="ARBA" id="ARBA00022759"/>
    </source>
</evidence>
<dbReference type="GO" id="GO:0000287">
    <property type="term" value="F:magnesium ion binding"/>
    <property type="evidence" value="ECO:0007669"/>
    <property type="project" value="UniProtKB-UniRule"/>
</dbReference>
<evidence type="ECO:0000256" key="11">
    <source>
        <dbReference type="ARBA" id="ARBA00023204"/>
    </source>
</evidence>
<keyword evidence="9 16" id="KW-0460">Magnesium</keyword>
<keyword evidence="7 16" id="KW-0378">Hydrolase</keyword>
<dbReference type="InterPro" id="IPR008918">
    <property type="entry name" value="HhH2"/>
</dbReference>
<feature type="domain" description="XPG-I" evidence="18">
    <location>
        <begin position="150"/>
        <end position="231"/>
    </location>
</feature>